<feature type="signal peptide" evidence="2">
    <location>
        <begin position="1"/>
        <end position="25"/>
    </location>
</feature>
<protein>
    <recommendedName>
        <fullName evidence="5">Secreted protein</fullName>
    </recommendedName>
</protein>
<feature type="compositionally biased region" description="Gly residues" evidence="1">
    <location>
        <begin position="173"/>
        <end position="182"/>
    </location>
</feature>
<name>A0A6C2YJ05_9BACT</name>
<evidence type="ECO:0000256" key="2">
    <source>
        <dbReference type="SAM" id="SignalP"/>
    </source>
</evidence>
<dbReference type="InParanoid" id="A0A6C2YJ05"/>
<reference evidence="3" key="1">
    <citation type="submission" date="2019-04" db="EMBL/GenBank/DDBJ databases">
        <authorList>
            <consortium name="Science for Life Laboratories"/>
        </authorList>
    </citation>
    <scope>NUCLEOTIDE SEQUENCE</scope>
    <source>
        <strain evidence="3">MBLW1</strain>
    </source>
</reference>
<keyword evidence="4" id="KW-1185">Reference proteome</keyword>
<evidence type="ECO:0000256" key="1">
    <source>
        <dbReference type="SAM" id="MobiDB-lite"/>
    </source>
</evidence>
<dbReference type="EMBL" id="LR593887">
    <property type="protein sequence ID" value="VTR97342.1"/>
    <property type="molecule type" value="Genomic_DNA"/>
</dbReference>
<organism evidence="3">
    <name type="scientific">Tuwongella immobilis</name>
    <dbReference type="NCBI Taxonomy" id="692036"/>
    <lineage>
        <taxon>Bacteria</taxon>
        <taxon>Pseudomonadati</taxon>
        <taxon>Planctomycetota</taxon>
        <taxon>Planctomycetia</taxon>
        <taxon>Gemmatales</taxon>
        <taxon>Gemmataceae</taxon>
        <taxon>Tuwongella</taxon>
    </lineage>
</organism>
<evidence type="ECO:0000313" key="4">
    <source>
        <dbReference type="Proteomes" id="UP000464378"/>
    </source>
</evidence>
<proteinExistence type="predicted"/>
<accession>A0A6C2YJ05</accession>
<dbReference type="Proteomes" id="UP000464378">
    <property type="component" value="Chromosome"/>
</dbReference>
<dbReference type="RefSeq" id="WP_162656132.1">
    <property type="nucleotide sequence ID" value="NZ_LR593887.1"/>
</dbReference>
<feature type="chain" id="PRO_5036172709" description="Secreted protein" evidence="2">
    <location>
        <begin position="26"/>
        <end position="182"/>
    </location>
</feature>
<feature type="region of interest" description="Disordered" evidence="1">
    <location>
        <begin position="155"/>
        <end position="182"/>
    </location>
</feature>
<evidence type="ECO:0008006" key="5">
    <source>
        <dbReference type="Google" id="ProtNLM"/>
    </source>
</evidence>
<dbReference type="KEGG" id="tim:GMBLW1_29980"/>
<dbReference type="EMBL" id="LR586016">
    <property type="protein sequence ID" value="VIP00962.1"/>
    <property type="molecule type" value="Genomic_DNA"/>
</dbReference>
<keyword evidence="2" id="KW-0732">Signal</keyword>
<evidence type="ECO:0000313" key="3">
    <source>
        <dbReference type="EMBL" id="VIP00962.1"/>
    </source>
</evidence>
<sequence length="182" mass="19311">MQRSWRWLAAAALVASLGWTESASAQVTYGNPGGYVRQPVGGPGFGPNVFNRQYQPISPYLNLLNNGNNPAVNYYYNVRPGVPAGGFVGPSGQFNPLQQRQGYFGSVPTFEQSVDPNYNPDSLPESYLSPTGHGSSFYTHRNYYSVPGAYRGGAGAAVGRPMTAPQRPAASTGSGGGNSPTR</sequence>
<gene>
    <name evidence="3" type="ORF">GMBLW1_29980</name>
</gene>
<dbReference type="AlphaFoldDB" id="A0A6C2YJ05"/>